<sequence>MDSLRILDVLPFLVALFFAVTGLFQWLWNITMPDVFNLKKITFWQALRLLLIAGILFGGARFPGR</sequence>
<dbReference type="Proteomes" id="UP000182811">
    <property type="component" value="Unassembled WGS sequence"/>
</dbReference>
<feature type="transmembrane region" description="Helical" evidence="1">
    <location>
        <begin position="43"/>
        <end position="62"/>
    </location>
</feature>
<keyword evidence="1" id="KW-1133">Transmembrane helix</keyword>
<name>A0A1J5NZ77_NEOTH</name>
<evidence type="ECO:0000313" key="3">
    <source>
        <dbReference type="Proteomes" id="UP000182811"/>
    </source>
</evidence>
<dbReference type="EMBL" id="MDDC01000013">
    <property type="protein sequence ID" value="OIQ58651.1"/>
    <property type="molecule type" value="Genomic_DNA"/>
</dbReference>
<dbReference type="AlphaFoldDB" id="A0A1J5NZ77"/>
<dbReference type="OrthoDB" id="1799311at2"/>
<gene>
    <name evidence="2" type="ORF">MOTE_18390</name>
</gene>
<evidence type="ECO:0000313" key="2">
    <source>
        <dbReference type="EMBL" id="OIQ58651.1"/>
    </source>
</evidence>
<keyword evidence="1" id="KW-0472">Membrane</keyword>
<evidence type="ECO:0000256" key="1">
    <source>
        <dbReference type="SAM" id="Phobius"/>
    </source>
</evidence>
<proteinExistence type="predicted"/>
<feature type="transmembrane region" description="Helical" evidence="1">
    <location>
        <begin position="7"/>
        <end position="28"/>
    </location>
</feature>
<keyword evidence="1" id="KW-0812">Transmembrane</keyword>
<comment type="caution">
    <text evidence="2">The sequence shown here is derived from an EMBL/GenBank/DDBJ whole genome shotgun (WGS) entry which is preliminary data.</text>
</comment>
<protein>
    <submittedName>
        <fullName evidence="2">Uncharacterized protein</fullName>
    </submittedName>
</protein>
<reference evidence="2 3" key="1">
    <citation type="submission" date="2016-08" db="EMBL/GenBank/DDBJ databases">
        <title>Genome-based comparison of Moorella thermoacetic strains.</title>
        <authorList>
            <person name="Poehlein A."/>
            <person name="Bengelsdorf F.R."/>
            <person name="Esser C."/>
            <person name="Duerre P."/>
            <person name="Daniel R."/>
        </authorList>
    </citation>
    <scope>NUCLEOTIDE SEQUENCE [LARGE SCALE GENOMIC DNA]</scope>
    <source>
        <strain evidence="2 3">DSM 21394</strain>
    </source>
</reference>
<organism evidence="2 3">
    <name type="scientific">Neomoorella thermoacetica</name>
    <name type="common">Clostridium thermoaceticum</name>
    <dbReference type="NCBI Taxonomy" id="1525"/>
    <lineage>
        <taxon>Bacteria</taxon>
        <taxon>Bacillati</taxon>
        <taxon>Bacillota</taxon>
        <taxon>Clostridia</taxon>
        <taxon>Neomoorellales</taxon>
        <taxon>Neomoorellaceae</taxon>
        <taxon>Neomoorella</taxon>
    </lineage>
</organism>
<accession>A0A1J5NZ77</accession>